<gene>
    <name evidence="4" type="ORF">METZ01_LOCUS60900</name>
</gene>
<evidence type="ECO:0000313" key="4">
    <source>
        <dbReference type="EMBL" id="SVA08046.1"/>
    </source>
</evidence>
<proteinExistence type="predicted"/>
<dbReference type="AlphaFoldDB" id="A0A381SVP9"/>
<dbReference type="GO" id="GO:0046872">
    <property type="term" value="F:metal ion binding"/>
    <property type="evidence" value="ECO:0007669"/>
    <property type="project" value="UniProtKB-KW"/>
</dbReference>
<sequence>MAVTMGDASGVGPEIVLRCYADGELAKDVVIYGDASILIAGATLLKLKVPIRAINEPGEAIRGSLNVIDLSLLTATDLTPGELRADSGAAARAYVERATHDALEGKVAGIVTLPMNKEATRMADPNFTGHTELIAQLCDVQNYSMMLVTDDVAVSHVSAHVPLTEAIHHVTKHRVRTVIELTHEALSMGTEKPRIAVCGLNPHAGENGLFGDEEKRYITPAIRETIDAGIDASGPYPADTIFHQAIHRNCYDAIICMYHDQGHAPMKLFDFESAVNVTIGLPIVRTSVDHGTAFDIAWTGVAFTNSLGHALQHAWKLALRRHSV</sequence>
<dbReference type="PANTHER" id="PTHR30004">
    <property type="entry name" value="4-HYDROXYTHREONINE-4-PHOSPHATE DEHYDROGENASE"/>
    <property type="match status" value="1"/>
</dbReference>
<protein>
    <recommendedName>
        <fullName evidence="5">4-hydroxythreonine-4-phosphate dehydrogenase</fullName>
    </recommendedName>
</protein>
<evidence type="ECO:0008006" key="5">
    <source>
        <dbReference type="Google" id="ProtNLM"/>
    </source>
</evidence>
<evidence type="ECO:0000256" key="3">
    <source>
        <dbReference type="ARBA" id="ARBA00023027"/>
    </source>
</evidence>
<reference evidence="4" key="1">
    <citation type="submission" date="2018-05" db="EMBL/GenBank/DDBJ databases">
        <authorList>
            <person name="Lanie J.A."/>
            <person name="Ng W.-L."/>
            <person name="Kazmierczak K.M."/>
            <person name="Andrzejewski T.M."/>
            <person name="Davidsen T.M."/>
            <person name="Wayne K.J."/>
            <person name="Tettelin H."/>
            <person name="Glass J.I."/>
            <person name="Rusch D."/>
            <person name="Podicherti R."/>
            <person name="Tsui H.-C.T."/>
            <person name="Winkler M.E."/>
        </authorList>
    </citation>
    <scope>NUCLEOTIDE SEQUENCE</scope>
</reference>
<dbReference type="GO" id="GO:0051287">
    <property type="term" value="F:NAD binding"/>
    <property type="evidence" value="ECO:0007669"/>
    <property type="project" value="InterPro"/>
</dbReference>
<organism evidence="4">
    <name type="scientific">marine metagenome</name>
    <dbReference type="NCBI Taxonomy" id="408172"/>
    <lineage>
        <taxon>unclassified sequences</taxon>
        <taxon>metagenomes</taxon>
        <taxon>ecological metagenomes</taxon>
    </lineage>
</organism>
<dbReference type="Gene3D" id="3.40.718.10">
    <property type="entry name" value="Isopropylmalate Dehydrogenase"/>
    <property type="match status" value="1"/>
</dbReference>
<keyword evidence="3" id="KW-0520">NAD</keyword>
<dbReference type="PANTHER" id="PTHR30004:SF6">
    <property type="entry name" value="D-THREONATE 4-PHOSPHATE DEHYDROGENASE"/>
    <property type="match status" value="1"/>
</dbReference>
<keyword evidence="1" id="KW-0479">Metal-binding</keyword>
<dbReference type="GO" id="GO:0016491">
    <property type="term" value="F:oxidoreductase activity"/>
    <property type="evidence" value="ECO:0007669"/>
    <property type="project" value="UniProtKB-KW"/>
</dbReference>
<name>A0A381SVP9_9ZZZZ</name>
<dbReference type="NCBIfam" id="TIGR00557">
    <property type="entry name" value="pdxA"/>
    <property type="match status" value="1"/>
</dbReference>
<accession>A0A381SVP9</accession>
<dbReference type="EMBL" id="UINC01003638">
    <property type="protein sequence ID" value="SVA08046.1"/>
    <property type="molecule type" value="Genomic_DNA"/>
</dbReference>
<dbReference type="InterPro" id="IPR005255">
    <property type="entry name" value="PdxA_fam"/>
</dbReference>
<dbReference type="SUPFAM" id="SSF53659">
    <property type="entry name" value="Isocitrate/Isopropylmalate dehydrogenase-like"/>
    <property type="match status" value="1"/>
</dbReference>
<dbReference type="Pfam" id="PF04166">
    <property type="entry name" value="PdxA"/>
    <property type="match status" value="1"/>
</dbReference>
<keyword evidence="2" id="KW-0560">Oxidoreductase</keyword>
<evidence type="ECO:0000256" key="1">
    <source>
        <dbReference type="ARBA" id="ARBA00022723"/>
    </source>
</evidence>
<evidence type="ECO:0000256" key="2">
    <source>
        <dbReference type="ARBA" id="ARBA00023002"/>
    </source>
</evidence>